<evidence type="ECO:0000313" key="3">
    <source>
        <dbReference type="Proteomes" id="UP000228626"/>
    </source>
</evidence>
<dbReference type="Proteomes" id="UP000228626">
    <property type="component" value="Unassembled WGS sequence"/>
</dbReference>
<organism evidence="2 3">
    <name type="scientific">Candidatus Falkowbacteria bacterium CG10_big_fil_rev_8_21_14_0_10_43_10</name>
    <dbReference type="NCBI Taxonomy" id="1974567"/>
    <lineage>
        <taxon>Bacteria</taxon>
        <taxon>Candidatus Falkowiibacteriota</taxon>
    </lineage>
</organism>
<evidence type="ECO:0000313" key="2">
    <source>
        <dbReference type="EMBL" id="PIR92945.1"/>
    </source>
</evidence>
<reference evidence="3" key="1">
    <citation type="submission" date="2017-09" db="EMBL/GenBank/DDBJ databases">
        <title>Depth-based differentiation of microbial function through sediment-hosted aquifers and enrichment of novel symbionts in the deep terrestrial subsurface.</title>
        <authorList>
            <person name="Probst A.J."/>
            <person name="Ladd B."/>
            <person name="Jarett J.K."/>
            <person name="Geller-Mcgrath D.E."/>
            <person name="Sieber C.M.K."/>
            <person name="Emerson J.B."/>
            <person name="Anantharaman K."/>
            <person name="Thomas B.C."/>
            <person name="Malmstrom R."/>
            <person name="Stieglmeier M."/>
            <person name="Klingl A."/>
            <person name="Woyke T."/>
            <person name="Ryan C.M."/>
            <person name="Banfield J.F."/>
        </authorList>
    </citation>
    <scope>NUCLEOTIDE SEQUENCE [LARGE SCALE GENOMIC DNA]</scope>
</reference>
<sequence>MQSQLERILNLVRRTGDKMVVVDKSDPNKSYVVMDINEYEYLIKKDEPWMDGEMDDDNDENWEELEEDFNDHEDFNDGEDDNYNSEFSDFSEDDQDMDEFYNQYNQKESKEQAEDISTMSYKDITPNAGNEGKSPIIDDFYLSDDKFSQFSQEKGQKLDNNAEYGKMNYEFSEEKTDSRSNKWRIPKYIKEAGQPEISAGKGEDDDRYYLETI</sequence>
<evidence type="ECO:0000256" key="1">
    <source>
        <dbReference type="SAM" id="MobiDB-lite"/>
    </source>
</evidence>
<feature type="region of interest" description="Disordered" evidence="1">
    <location>
        <begin position="49"/>
        <end position="94"/>
    </location>
</feature>
<comment type="caution">
    <text evidence="2">The sequence shown here is derived from an EMBL/GenBank/DDBJ whole genome shotgun (WGS) entry which is preliminary data.</text>
</comment>
<dbReference type="EMBL" id="PFAR01000041">
    <property type="protein sequence ID" value="PIR92945.1"/>
    <property type="molecule type" value="Genomic_DNA"/>
</dbReference>
<accession>A0A2H0V1M2</accession>
<name>A0A2H0V1M2_9BACT</name>
<proteinExistence type="predicted"/>
<protein>
    <submittedName>
        <fullName evidence="2">Uncharacterized protein</fullName>
    </submittedName>
</protein>
<gene>
    <name evidence="2" type="ORF">COT99_03475</name>
</gene>
<dbReference type="AlphaFoldDB" id="A0A2H0V1M2"/>